<feature type="signal peptide" evidence="1">
    <location>
        <begin position="1"/>
        <end position="30"/>
    </location>
</feature>
<organism evidence="3 4">
    <name type="scientific">Chitinophaga defluvii</name>
    <dbReference type="NCBI Taxonomy" id="3163343"/>
    <lineage>
        <taxon>Bacteria</taxon>
        <taxon>Pseudomonadati</taxon>
        <taxon>Bacteroidota</taxon>
        <taxon>Chitinophagia</taxon>
        <taxon>Chitinophagales</taxon>
        <taxon>Chitinophagaceae</taxon>
        <taxon>Chitinophaga</taxon>
    </lineage>
</organism>
<proteinExistence type="predicted"/>
<reference evidence="3 4" key="1">
    <citation type="submission" date="2024-06" db="EMBL/GenBank/DDBJ databases">
        <title>Chitinophaga defluvii sp. nov., isolated from municipal sewage.</title>
        <authorList>
            <person name="Zhang L."/>
        </authorList>
    </citation>
    <scope>NUCLEOTIDE SEQUENCE [LARGE SCALE GENOMIC DNA]</scope>
    <source>
        <strain evidence="3 4">H8</strain>
    </source>
</reference>
<evidence type="ECO:0000313" key="3">
    <source>
        <dbReference type="EMBL" id="MET6998875.1"/>
    </source>
</evidence>
<evidence type="ECO:0000313" key="4">
    <source>
        <dbReference type="Proteomes" id="UP001549749"/>
    </source>
</evidence>
<protein>
    <submittedName>
        <fullName evidence="3">DUF6089 family protein</fullName>
    </submittedName>
</protein>
<dbReference type="SUPFAM" id="SSF56925">
    <property type="entry name" value="OMPA-like"/>
    <property type="match status" value="1"/>
</dbReference>
<dbReference type="Pfam" id="PF19573">
    <property type="entry name" value="DUF6089"/>
    <property type="match status" value="1"/>
</dbReference>
<dbReference type="InterPro" id="IPR011250">
    <property type="entry name" value="OMP/PagP_B-barrel"/>
</dbReference>
<dbReference type="Proteomes" id="UP001549749">
    <property type="component" value="Unassembled WGS sequence"/>
</dbReference>
<comment type="caution">
    <text evidence="3">The sequence shown here is derived from an EMBL/GenBank/DDBJ whole genome shotgun (WGS) entry which is preliminary data.</text>
</comment>
<dbReference type="EMBL" id="JBEXAC010000002">
    <property type="protein sequence ID" value="MET6998875.1"/>
    <property type="molecule type" value="Genomic_DNA"/>
</dbReference>
<keyword evidence="1" id="KW-0732">Signal</keyword>
<dbReference type="Gene3D" id="2.40.160.20">
    <property type="match status" value="1"/>
</dbReference>
<evidence type="ECO:0000256" key="1">
    <source>
        <dbReference type="SAM" id="SignalP"/>
    </source>
</evidence>
<sequence length="289" mass="32438">MRKIVFTAKRSVSSLLVLVVAMLSAPAVMAQNELQYVGELGFSVGGAHYFGDLNTRGALNAVKPTVGVYYRKYFNDYIGVRLHARFLQLGYSDVYNKNEFQRRRNLSFNTNVGELSLQGDFNFFRFNPGTLDHRFTPYFTGGLSIFAFDPYTYYQDKKYHLQPLRTEGQGSAMYPDRKPYGLVSYAFLMGGGFKYNISRSVNVGLEVLYRFTGTDYLDDVSTTYAGAAVFPPLPDGKASIASILQDRSNVTGDPLGVAGRQRGNSRDKDQFATVELSISFLFTSYKCKF</sequence>
<keyword evidence="4" id="KW-1185">Reference proteome</keyword>
<feature type="chain" id="PRO_5045060195" evidence="1">
    <location>
        <begin position="31"/>
        <end position="289"/>
    </location>
</feature>
<feature type="domain" description="DUF6089" evidence="2">
    <location>
        <begin position="19"/>
        <end position="219"/>
    </location>
</feature>
<dbReference type="RefSeq" id="WP_354661443.1">
    <property type="nucleotide sequence ID" value="NZ_JBEXAC010000002.1"/>
</dbReference>
<gene>
    <name evidence="3" type="ORF">ABR189_15935</name>
</gene>
<evidence type="ECO:0000259" key="2">
    <source>
        <dbReference type="Pfam" id="PF19573"/>
    </source>
</evidence>
<accession>A0ABV2T8D5</accession>
<dbReference type="InterPro" id="IPR045743">
    <property type="entry name" value="DUF6089"/>
</dbReference>
<name>A0ABV2T8D5_9BACT</name>